<dbReference type="PANTHER" id="PTHR36435">
    <property type="entry name" value="SLR1288 PROTEIN"/>
    <property type="match status" value="1"/>
</dbReference>
<dbReference type="InterPro" id="IPR003675">
    <property type="entry name" value="Rce1/LyrA-like_dom"/>
</dbReference>
<evidence type="ECO:0000313" key="5">
    <source>
        <dbReference type="Proteomes" id="UP000245433"/>
    </source>
</evidence>
<dbReference type="EMBL" id="QEKT01000001">
    <property type="protein sequence ID" value="PVY86273.1"/>
    <property type="molecule type" value="Genomic_DNA"/>
</dbReference>
<feature type="transmembrane region" description="Helical" evidence="2">
    <location>
        <begin position="63"/>
        <end position="87"/>
    </location>
</feature>
<keyword evidence="2" id="KW-1133">Transmembrane helix</keyword>
<name>A0A2U1DF15_9LACO</name>
<evidence type="ECO:0000256" key="2">
    <source>
        <dbReference type="SAM" id="Phobius"/>
    </source>
</evidence>
<sequence length="146" mass="16379">MGGVPEELFCRGVLLGAFLTYVIKYDYTYKKLILSIVSSSAIFGLLHFTNLTHAPFPLTVMQVIISILGGLTFAFIYVQTGSIWYAVAVHFTNNFLRAPNTGIDSSIQTAALAIFGYFTILVVVYFLWYDRKHTPQLVKNIKQSLN</sequence>
<feature type="transmembrane region" description="Helical" evidence="2">
    <location>
        <begin position="107"/>
        <end position="129"/>
    </location>
</feature>
<dbReference type="Pfam" id="PF02517">
    <property type="entry name" value="Rce1-like"/>
    <property type="match status" value="1"/>
</dbReference>
<keyword evidence="2" id="KW-0472">Membrane</keyword>
<dbReference type="GO" id="GO:0080120">
    <property type="term" value="P:CAAX-box protein maturation"/>
    <property type="evidence" value="ECO:0007669"/>
    <property type="project" value="UniProtKB-ARBA"/>
</dbReference>
<evidence type="ECO:0000313" key="4">
    <source>
        <dbReference type="EMBL" id="PVY86273.1"/>
    </source>
</evidence>
<dbReference type="AlphaFoldDB" id="A0A2U1DF15"/>
<accession>A0A2U1DF15</accession>
<dbReference type="GO" id="GO:0006508">
    <property type="term" value="P:proteolysis"/>
    <property type="evidence" value="ECO:0007669"/>
    <property type="project" value="UniProtKB-KW"/>
</dbReference>
<keyword evidence="4" id="KW-0645">Protease</keyword>
<proteinExistence type="inferred from homology"/>
<comment type="caution">
    <text evidence="4">The sequence shown here is derived from an EMBL/GenBank/DDBJ whole genome shotgun (WGS) entry which is preliminary data.</text>
</comment>
<organism evidence="4 5">
    <name type="scientific">Convivina intestini</name>
    <dbReference type="NCBI Taxonomy" id="1505726"/>
    <lineage>
        <taxon>Bacteria</taxon>
        <taxon>Bacillati</taxon>
        <taxon>Bacillota</taxon>
        <taxon>Bacilli</taxon>
        <taxon>Lactobacillales</taxon>
        <taxon>Lactobacillaceae</taxon>
        <taxon>Convivina</taxon>
    </lineage>
</organism>
<keyword evidence="5" id="KW-1185">Reference proteome</keyword>
<dbReference type="PANTHER" id="PTHR36435:SF1">
    <property type="entry name" value="CAAX AMINO TERMINAL PROTEASE FAMILY PROTEIN"/>
    <property type="match status" value="1"/>
</dbReference>
<evidence type="ECO:0000259" key="3">
    <source>
        <dbReference type="Pfam" id="PF02517"/>
    </source>
</evidence>
<keyword evidence="4" id="KW-0378">Hydrolase</keyword>
<dbReference type="GO" id="GO:0004175">
    <property type="term" value="F:endopeptidase activity"/>
    <property type="evidence" value="ECO:0007669"/>
    <property type="project" value="UniProtKB-ARBA"/>
</dbReference>
<dbReference type="InterPro" id="IPR052710">
    <property type="entry name" value="CAAX_protease"/>
</dbReference>
<feature type="transmembrane region" description="Helical" evidence="2">
    <location>
        <begin position="32"/>
        <end position="51"/>
    </location>
</feature>
<reference evidence="4 5" key="1">
    <citation type="submission" date="2018-04" db="EMBL/GenBank/DDBJ databases">
        <title>Genomic Encyclopedia of Type Strains, Phase IV (KMG-IV): sequencing the most valuable type-strain genomes for metagenomic binning, comparative biology and taxonomic classification.</title>
        <authorList>
            <person name="Goeker M."/>
        </authorList>
    </citation>
    <scope>NUCLEOTIDE SEQUENCE [LARGE SCALE GENOMIC DNA]</scope>
    <source>
        <strain evidence="4 5">DSM 28795</strain>
    </source>
</reference>
<dbReference type="Proteomes" id="UP000245433">
    <property type="component" value="Unassembled WGS sequence"/>
</dbReference>
<evidence type="ECO:0000256" key="1">
    <source>
        <dbReference type="ARBA" id="ARBA00009067"/>
    </source>
</evidence>
<feature type="domain" description="CAAX prenyl protease 2/Lysostaphin resistance protein A-like" evidence="3">
    <location>
        <begin position="2"/>
        <end position="96"/>
    </location>
</feature>
<protein>
    <submittedName>
        <fullName evidence="4">CAAX prenyl protease-like protein</fullName>
    </submittedName>
</protein>
<keyword evidence="2" id="KW-0812">Transmembrane</keyword>
<gene>
    <name evidence="4" type="ORF">C7384_101188</name>
</gene>
<comment type="similarity">
    <text evidence="1">Belongs to the UPF0177 family.</text>
</comment>